<feature type="transmembrane region" description="Helical" evidence="2">
    <location>
        <begin position="35"/>
        <end position="59"/>
    </location>
</feature>
<gene>
    <name evidence="4" type="primary">wcaJ_1</name>
    <name evidence="4" type="ORF">RTSSTS7063_01918</name>
</gene>
<evidence type="ECO:0000256" key="2">
    <source>
        <dbReference type="SAM" id="Phobius"/>
    </source>
</evidence>
<evidence type="ECO:0000259" key="3">
    <source>
        <dbReference type="Pfam" id="PF02397"/>
    </source>
</evidence>
<evidence type="ECO:0000313" key="5">
    <source>
        <dbReference type="Proteomes" id="UP000363661"/>
    </source>
</evidence>
<dbReference type="Pfam" id="PF02397">
    <property type="entry name" value="Bac_transf"/>
    <property type="match status" value="1"/>
</dbReference>
<dbReference type="RefSeq" id="WP_144367312.1">
    <property type="nucleotide sequence ID" value="NZ_CABHNA010000065.1"/>
</dbReference>
<accession>A0A564U2K4</accession>
<feature type="domain" description="Bacterial sugar transferase" evidence="3">
    <location>
        <begin position="33"/>
        <end position="225"/>
    </location>
</feature>
<keyword evidence="2" id="KW-0812">Transmembrane</keyword>
<dbReference type="EMBL" id="CABHNA010000065">
    <property type="protein sequence ID" value="VUX13727.1"/>
    <property type="molecule type" value="Genomic_DNA"/>
</dbReference>
<sequence length="226" mass="26181">MKKWDEIPVFMKNEQVKYYYNILKKKEQQIRIKRIFDLVMAVGLIIVLAPFMLAISVAIKMDSPGPVIFKQVRITTYGRKFHIYKFRTMVAGADKIGSKVTVQGDSRITKTGEFLRKYRLDEIPQLFNVLIGDMSFVGTRPEVEKYVHQYNDAMKATLLMPAGITSLASIKYKDEDQLLRNAENTDEEYVKIVLPEKMKYNLKALEEFDIFSDLKTMIATVFAVVR</sequence>
<dbReference type="EC" id="2.7.8.31" evidence="4"/>
<name>A0A564U2K4_9FIRM</name>
<dbReference type="AlphaFoldDB" id="A0A564U2K4"/>
<dbReference type="GO" id="GO:0089702">
    <property type="term" value="F:undecaprenyl-phosphate glucose phosphotransferase activity"/>
    <property type="evidence" value="ECO:0007669"/>
    <property type="project" value="UniProtKB-EC"/>
</dbReference>
<dbReference type="InterPro" id="IPR003362">
    <property type="entry name" value="Bact_transf"/>
</dbReference>
<dbReference type="Proteomes" id="UP000363661">
    <property type="component" value="Unassembled WGS sequence"/>
</dbReference>
<dbReference type="PANTHER" id="PTHR30576:SF0">
    <property type="entry name" value="UNDECAPRENYL-PHOSPHATE N-ACETYLGALACTOSAMINYL 1-PHOSPHATE TRANSFERASE-RELATED"/>
    <property type="match status" value="1"/>
</dbReference>
<evidence type="ECO:0000256" key="1">
    <source>
        <dbReference type="ARBA" id="ARBA00006464"/>
    </source>
</evidence>
<protein>
    <submittedName>
        <fullName evidence="4">UDP-glucose:undecaprenyl-phosphate glucose-1-phosphate transferase</fullName>
        <ecNumber evidence="4">2.7.8.31</ecNumber>
    </submittedName>
</protein>
<keyword evidence="4" id="KW-0808">Transferase</keyword>
<keyword evidence="5" id="KW-1185">Reference proteome</keyword>
<keyword evidence="2" id="KW-1133">Transmembrane helix</keyword>
<organism evidence="4 5">
    <name type="scientific">[Ruminococcus] torques</name>
    <dbReference type="NCBI Taxonomy" id="33039"/>
    <lineage>
        <taxon>Bacteria</taxon>
        <taxon>Bacillati</taxon>
        <taxon>Bacillota</taxon>
        <taxon>Clostridia</taxon>
        <taxon>Lachnospirales</taxon>
        <taxon>Lachnospiraceae</taxon>
        <taxon>Mediterraneibacter</taxon>
    </lineage>
</organism>
<dbReference type="PANTHER" id="PTHR30576">
    <property type="entry name" value="COLANIC BIOSYNTHESIS UDP-GLUCOSE LIPID CARRIER TRANSFERASE"/>
    <property type="match status" value="1"/>
</dbReference>
<keyword evidence="2" id="KW-0472">Membrane</keyword>
<proteinExistence type="inferred from homology"/>
<comment type="similarity">
    <text evidence="1">Belongs to the bacterial sugar transferase family.</text>
</comment>
<reference evidence="4 5" key="1">
    <citation type="submission" date="2019-07" db="EMBL/GenBank/DDBJ databases">
        <authorList>
            <person name="Hibberd C M."/>
            <person name="Gehrig L. J."/>
            <person name="Chang H.-W."/>
            <person name="Venkatesh S."/>
        </authorList>
    </citation>
    <scope>NUCLEOTIDE SEQUENCE [LARGE SCALE GENOMIC DNA]</scope>
    <source>
        <strain evidence="4">Ruminococcus_torques_SSTS_Bg7063</strain>
    </source>
</reference>
<evidence type="ECO:0000313" key="4">
    <source>
        <dbReference type="EMBL" id="VUX13727.1"/>
    </source>
</evidence>